<evidence type="ECO:0000256" key="3">
    <source>
        <dbReference type="ARBA" id="ARBA00022801"/>
    </source>
</evidence>
<dbReference type="Pfam" id="PF00112">
    <property type="entry name" value="Peptidase_C1"/>
    <property type="match status" value="1"/>
</dbReference>
<dbReference type="CDD" id="cd02248">
    <property type="entry name" value="Peptidase_C1A"/>
    <property type="match status" value="1"/>
</dbReference>
<dbReference type="MEROPS" id="I29.003"/>
<evidence type="ECO:0000259" key="9">
    <source>
        <dbReference type="SMART" id="SM00848"/>
    </source>
</evidence>
<dbReference type="InterPro" id="IPR039417">
    <property type="entry name" value="Peptidase_C1A_papain-like"/>
</dbReference>
<evidence type="ECO:0000256" key="2">
    <source>
        <dbReference type="ARBA" id="ARBA00022670"/>
    </source>
</evidence>
<evidence type="ECO:0000256" key="6">
    <source>
        <dbReference type="ARBA" id="ARBA00023157"/>
    </source>
</evidence>
<dbReference type="AlphaFoldDB" id="Q6QRP5"/>
<dbReference type="GO" id="GO:0008234">
    <property type="term" value="F:cysteine-type peptidase activity"/>
    <property type="evidence" value="ECO:0007669"/>
    <property type="project" value="UniProtKB-KW"/>
</dbReference>
<keyword evidence="5" id="KW-0865">Zymogen</keyword>
<keyword evidence="2" id="KW-0645">Protease</keyword>
<evidence type="ECO:0000313" key="10">
    <source>
        <dbReference type="EMBL" id="AAS20593.1"/>
    </source>
</evidence>
<keyword evidence="4" id="KW-0788">Thiol protease</keyword>
<evidence type="ECO:0000256" key="4">
    <source>
        <dbReference type="ARBA" id="ARBA00022807"/>
    </source>
</evidence>
<dbReference type="InterPro" id="IPR025660">
    <property type="entry name" value="Pept_his_AS"/>
</dbReference>
<dbReference type="PROSITE" id="PS00639">
    <property type="entry name" value="THIOL_PROTEASE_HIS"/>
    <property type="match status" value="1"/>
</dbReference>
<dbReference type="Pfam" id="PF08246">
    <property type="entry name" value="Inhibitor_I29"/>
    <property type="match status" value="1"/>
</dbReference>
<proteinExistence type="evidence at transcript level"/>
<dbReference type="EMBL" id="AY528231">
    <property type="protein sequence ID" value="AAS20593.1"/>
    <property type="molecule type" value="mRNA"/>
</dbReference>
<keyword evidence="3" id="KW-0378">Hydrolase</keyword>
<dbReference type="InterPro" id="IPR038765">
    <property type="entry name" value="Papain-like_cys_pep_sf"/>
</dbReference>
<dbReference type="PANTHER" id="PTHR12411">
    <property type="entry name" value="CYSTEINE PROTEASE FAMILY C1-RELATED"/>
    <property type="match status" value="1"/>
</dbReference>
<organism evidence="10">
    <name type="scientific">Leptinotarsa decemlineata</name>
    <name type="common">Colorado potato beetle</name>
    <name type="synonym">Doryphora decemlineata</name>
    <dbReference type="NCBI Taxonomy" id="7539"/>
    <lineage>
        <taxon>Eukaryota</taxon>
        <taxon>Metazoa</taxon>
        <taxon>Ecdysozoa</taxon>
        <taxon>Arthropoda</taxon>
        <taxon>Hexapoda</taxon>
        <taxon>Insecta</taxon>
        <taxon>Pterygota</taxon>
        <taxon>Neoptera</taxon>
        <taxon>Endopterygota</taxon>
        <taxon>Coleoptera</taxon>
        <taxon>Polyphaga</taxon>
        <taxon>Cucujiformia</taxon>
        <taxon>Chrysomeloidea</taxon>
        <taxon>Chrysomelidae</taxon>
        <taxon>Chrysomelinae</taxon>
        <taxon>Doryphorini</taxon>
        <taxon>Leptinotarsa</taxon>
    </lineage>
</organism>
<dbReference type="InterPro" id="IPR013128">
    <property type="entry name" value="Peptidase_C1A"/>
</dbReference>
<evidence type="ECO:0000256" key="7">
    <source>
        <dbReference type="SAM" id="SignalP"/>
    </source>
</evidence>
<feature type="domain" description="Cathepsin propeptide inhibitor" evidence="9">
    <location>
        <begin position="23"/>
        <end position="83"/>
    </location>
</feature>
<evidence type="ECO:0000256" key="5">
    <source>
        <dbReference type="ARBA" id="ARBA00023145"/>
    </source>
</evidence>
<dbReference type="InterPro" id="IPR000668">
    <property type="entry name" value="Peptidase_C1A_C"/>
</dbReference>
<comment type="similarity">
    <text evidence="1">Belongs to the peptidase C1 family.</text>
</comment>
<dbReference type="PRINTS" id="PR00705">
    <property type="entry name" value="PAPAIN"/>
</dbReference>
<dbReference type="FunFam" id="3.90.70.10:FF:000006">
    <property type="entry name" value="Cathepsin S"/>
    <property type="match status" value="1"/>
</dbReference>
<dbReference type="InterPro" id="IPR025661">
    <property type="entry name" value="Pept_asp_AS"/>
</dbReference>
<reference evidence="10" key="1">
    <citation type="journal article" date="2004" name="Insect Biochem. Mol. Biol.">
        <title>Molecular basis of Colorado potato beetle adaptation to potato plant defence at the level of digestive cysteine proteinases.</title>
        <authorList>
            <person name="Gruden K."/>
            <person name="Kuipers A.G."/>
            <person name="Guncar G."/>
            <person name="Slapar N."/>
            <person name="Strukelj B."/>
            <person name="Jongsma M.A."/>
        </authorList>
    </citation>
    <scope>NUCLEOTIDE SEQUENCE</scope>
</reference>
<name>Q6QRP5_LEPDE</name>
<dbReference type="InterPro" id="IPR013201">
    <property type="entry name" value="Prot_inhib_I29"/>
</dbReference>
<dbReference type="SMART" id="SM00848">
    <property type="entry name" value="Inhibitor_I29"/>
    <property type="match status" value="1"/>
</dbReference>
<dbReference type="Gene3D" id="3.90.70.10">
    <property type="entry name" value="Cysteine proteinases"/>
    <property type="match status" value="1"/>
</dbReference>
<protein>
    <submittedName>
        <fullName evidence="10">Digestive cysteine proteinase intestain</fullName>
    </submittedName>
</protein>
<dbReference type="PROSITE" id="PS00640">
    <property type="entry name" value="THIOL_PROTEASE_ASN"/>
    <property type="match status" value="1"/>
</dbReference>
<dbReference type="SUPFAM" id="SSF54001">
    <property type="entry name" value="Cysteine proteinases"/>
    <property type="match status" value="1"/>
</dbReference>
<dbReference type="GO" id="GO:0006508">
    <property type="term" value="P:proteolysis"/>
    <property type="evidence" value="ECO:0007669"/>
    <property type="project" value="UniProtKB-KW"/>
</dbReference>
<sequence length="324" mass="36640">MKFFIIFFFALAATEALSDKEKWQNFKINFSKSYQNVVEEKRRFNIFLSNLLRIEEHNQNFSRGLSTYEMGVNKFADLTPEEFMERFRPLRKTKPKFLSEQAKFNFDGDLPAEVDWTKQGAVTEVKSQGSCGSCWAFSTTGSVESHNFIKTGKLISLSEQQLVDCVKNNSGCAGGWMDIALEYIEADGIMSEDDYPYEERNTTCRFNNSKAAVQIKSYKAIKKNDEIDLQKAVALEGPVSVAIEVTIAFQLYARGILNDPQCKNTEGDLTHAVLVTGYGSQDGKDYWIVKNSWGAEYGMDGYLRMSRNADNQCGIATRASYPVL</sequence>
<evidence type="ECO:0000256" key="1">
    <source>
        <dbReference type="ARBA" id="ARBA00008455"/>
    </source>
</evidence>
<accession>Q6QRP5</accession>
<keyword evidence="6" id="KW-1015">Disulfide bond</keyword>
<dbReference type="PROSITE" id="PS00139">
    <property type="entry name" value="THIOL_PROTEASE_CYS"/>
    <property type="match status" value="1"/>
</dbReference>
<feature type="chain" id="PRO_5018627146" evidence="7">
    <location>
        <begin position="17"/>
        <end position="324"/>
    </location>
</feature>
<evidence type="ECO:0000259" key="8">
    <source>
        <dbReference type="SMART" id="SM00645"/>
    </source>
</evidence>
<dbReference type="SMART" id="SM00645">
    <property type="entry name" value="Pept_C1"/>
    <property type="match status" value="1"/>
</dbReference>
<dbReference type="OrthoDB" id="10253408at2759"/>
<dbReference type="InterPro" id="IPR000169">
    <property type="entry name" value="Pept_cys_AS"/>
</dbReference>
<keyword evidence="7" id="KW-0732">Signal</keyword>
<feature type="signal peptide" evidence="7">
    <location>
        <begin position="1"/>
        <end position="16"/>
    </location>
</feature>
<feature type="domain" description="Peptidase C1A papain C-terminal" evidence="8">
    <location>
        <begin position="110"/>
        <end position="323"/>
    </location>
</feature>